<evidence type="ECO:0000313" key="3">
    <source>
        <dbReference type="Proteomes" id="UP000307440"/>
    </source>
</evidence>
<organism evidence="2 3">
    <name type="scientific">Coprinopsis marcescibilis</name>
    <name type="common">Agaric fungus</name>
    <name type="synonym">Psathyrella marcescibilis</name>
    <dbReference type="NCBI Taxonomy" id="230819"/>
    <lineage>
        <taxon>Eukaryota</taxon>
        <taxon>Fungi</taxon>
        <taxon>Dikarya</taxon>
        <taxon>Basidiomycota</taxon>
        <taxon>Agaricomycotina</taxon>
        <taxon>Agaricomycetes</taxon>
        <taxon>Agaricomycetidae</taxon>
        <taxon>Agaricales</taxon>
        <taxon>Agaricineae</taxon>
        <taxon>Psathyrellaceae</taxon>
        <taxon>Coprinopsis</taxon>
    </lineage>
</organism>
<gene>
    <name evidence="2" type="ORF">FA15DRAFT_268208</name>
</gene>
<sequence length="579" mass="64906">MSKEILIAHGKPRQGSAEILGRRRGHKKRPTRIQDLPDDMLKLLFQLSLPSSIEQRRPVRSTAPLFFTQVCTHWRDLATRYCQLWTSLHLQPRHDNPQTDKTYSRTITHFLQQAQHWFDRASSEPCFLSIKFPITGFSLDSLHVQSQVSELGFRMRKCIENGNPQWLRLEERQGPMLTFILDSPLSKVESLSLVSSNLSLDQQQGFSSSESSFSPSSTPWPKVRRLQLSLHANHPPLWMPPVWLPWNQLTDLSSNMRLGARTWLLVLSWCENLVECTIHVAIDKEMGAGASVQRVKMKALQSLCVNVHAEGVEMALCARLWCPALQKFRLNRLWTLWKACNPISTFLPPKTLFFNPTKLKSLTLMLNEQVRTGSDGKGSSIARIMELLALAEHLGELVLEGTYRDYEVLFEKLASSRIVPRLRILKIFYSIERNTATSSLASGLGSRTGFESGTTTPRPRKVSTITGRGRGFGGGVDFAWAKFRRMVAARRPPGYYALGVLPCDVSVVSAVEDAVVVKNAITGAGIYLLPVGDGTSRSSGSGVVDGNKVEAVTVEYKAIVPSSLWSMVEDRDPSWALDY</sequence>
<dbReference type="OrthoDB" id="3261552at2759"/>
<evidence type="ECO:0000313" key="2">
    <source>
        <dbReference type="EMBL" id="TFK18248.1"/>
    </source>
</evidence>
<dbReference type="Proteomes" id="UP000307440">
    <property type="component" value="Unassembled WGS sequence"/>
</dbReference>
<feature type="region of interest" description="Disordered" evidence="1">
    <location>
        <begin position="446"/>
        <end position="466"/>
    </location>
</feature>
<reference evidence="2 3" key="1">
    <citation type="journal article" date="2019" name="Nat. Ecol. Evol.">
        <title>Megaphylogeny resolves global patterns of mushroom evolution.</title>
        <authorList>
            <person name="Varga T."/>
            <person name="Krizsan K."/>
            <person name="Foldi C."/>
            <person name="Dima B."/>
            <person name="Sanchez-Garcia M."/>
            <person name="Sanchez-Ramirez S."/>
            <person name="Szollosi G.J."/>
            <person name="Szarkandi J.G."/>
            <person name="Papp V."/>
            <person name="Albert L."/>
            <person name="Andreopoulos W."/>
            <person name="Angelini C."/>
            <person name="Antonin V."/>
            <person name="Barry K.W."/>
            <person name="Bougher N.L."/>
            <person name="Buchanan P."/>
            <person name="Buyck B."/>
            <person name="Bense V."/>
            <person name="Catcheside P."/>
            <person name="Chovatia M."/>
            <person name="Cooper J."/>
            <person name="Damon W."/>
            <person name="Desjardin D."/>
            <person name="Finy P."/>
            <person name="Geml J."/>
            <person name="Haridas S."/>
            <person name="Hughes K."/>
            <person name="Justo A."/>
            <person name="Karasinski D."/>
            <person name="Kautmanova I."/>
            <person name="Kiss B."/>
            <person name="Kocsube S."/>
            <person name="Kotiranta H."/>
            <person name="LaButti K.M."/>
            <person name="Lechner B.E."/>
            <person name="Liimatainen K."/>
            <person name="Lipzen A."/>
            <person name="Lukacs Z."/>
            <person name="Mihaltcheva S."/>
            <person name="Morgado L.N."/>
            <person name="Niskanen T."/>
            <person name="Noordeloos M.E."/>
            <person name="Ohm R.A."/>
            <person name="Ortiz-Santana B."/>
            <person name="Ovrebo C."/>
            <person name="Racz N."/>
            <person name="Riley R."/>
            <person name="Savchenko A."/>
            <person name="Shiryaev A."/>
            <person name="Soop K."/>
            <person name="Spirin V."/>
            <person name="Szebenyi C."/>
            <person name="Tomsovsky M."/>
            <person name="Tulloss R.E."/>
            <person name="Uehling J."/>
            <person name="Grigoriev I.V."/>
            <person name="Vagvolgyi C."/>
            <person name="Papp T."/>
            <person name="Martin F.M."/>
            <person name="Miettinen O."/>
            <person name="Hibbett D.S."/>
            <person name="Nagy L.G."/>
        </authorList>
    </citation>
    <scope>NUCLEOTIDE SEQUENCE [LARGE SCALE GENOMIC DNA]</scope>
    <source>
        <strain evidence="2 3">CBS 121175</strain>
    </source>
</reference>
<dbReference type="AlphaFoldDB" id="A0A5C3KE76"/>
<protein>
    <recommendedName>
        <fullName evidence="4">F-box domain-containing protein</fullName>
    </recommendedName>
</protein>
<proteinExistence type="predicted"/>
<evidence type="ECO:0008006" key="4">
    <source>
        <dbReference type="Google" id="ProtNLM"/>
    </source>
</evidence>
<keyword evidence="3" id="KW-1185">Reference proteome</keyword>
<dbReference type="EMBL" id="ML210418">
    <property type="protein sequence ID" value="TFK18248.1"/>
    <property type="molecule type" value="Genomic_DNA"/>
</dbReference>
<accession>A0A5C3KE76</accession>
<name>A0A5C3KE76_COPMA</name>
<evidence type="ECO:0000256" key="1">
    <source>
        <dbReference type="SAM" id="MobiDB-lite"/>
    </source>
</evidence>
<feature type="region of interest" description="Disordered" evidence="1">
    <location>
        <begin position="1"/>
        <end position="30"/>
    </location>
</feature>